<dbReference type="EMBL" id="LELK01000001">
    <property type="protein sequence ID" value="KMM39165.1"/>
    <property type="molecule type" value="Genomic_DNA"/>
</dbReference>
<dbReference type="Pfam" id="PF00126">
    <property type="entry name" value="HTH_1"/>
    <property type="match status" value="1"/>
</dbReference>
<dbReference type="PANTHER" id="PTHR30346">
    <property type="entry name" value="TRANSCRIPTIONAL DUAL REGULATOR HCAR-RELATED"/>
    <property type="match status" value="1"/>
</dbReference>
<dbReference type="FunFam" id="1.10.10.10:FF:000001">
    <property type="entry name" value="LysR family transcriptional regulator"/>
    <property type="match status" value="1"/>
</dbReference>
<dbReference type="InterPro" id="IPR005119">
    <property type="entry name" value="LysR_subst-bd"/>
</dbReference>
<comment type="caution">
    <text evidence="6">The sequence shown here is derived from an EMBL/GenBank/DDBJ whole genome shotgun (WGS) entry which is preliminary data.</text>
</comment>
<proteinExistence type="inferred from homology"/>
<dbReference type="CDD" id="cd05466">
    <property type="entry name" value="PBP2_LTTR_substrate"/>
    <property type="match status" value="1"/>
</dbReference>
<keyword evidence="2" id="KW-0805">Transcription regulation</keyword>
<evidence type="ECO:0000256" key="1">
    <source>
        <dbReference type="ARBA" id="ARBA00009437"/>
    </source>
</evidence>
<comment type="similarity">
    <text evidence="1">Belongs to the LysR transcriptional regulatory family.</text>
</comment>
<dbReference type="GO" id="GO:0003700">
    <property type="term" value="F:DNA-binding transcription factor activity"/>
    <property type="evidence" value="ECO:0007669"/>
    <property type="project" value="InterPro"/>
</dbReference>
<keyword evidence="3" id="KW-0238">DNA-binding</keyword>
<dbReference type="InterPro" id="IPR036388">
    <property type="entry name" value="WH-like_DNA-bd_sf"/>
</dbReference>
<sequence>MGVLRIMLLHKLKYFIEIAEQRSFTSAASTFYVSQPALSKQVKLLEEELGFTLFNRSVRGVELTKKGRALFEDLKPLFHQIDKTVGLYKQFDHIRFGSTPMLSSYFLPGYYEKLQYTNLDVTVVQEDSQDLIPLLNKQEIDAAIVQDIPSVEGLHSKLLFEENFVAAIPISYALASKDTITIEECFDYTQILPPAGSLSLNVRRMMKEQNVERDVLETHYLGMVGLVSLGIGIAYLPSMMAKEIEHRGVVFIPIKGAPLNRKMYLYAVTSSVLEVLSESLK</sequence>
<accession>A0A0J6D1D9</accession>
<dbReference type="Gene3D" id="3.40.190.10">
    <property type="entry name" value="Periplasmic binding protein-like II"/>
    <property type="match status" value="2"/>
</dbReference>
<evidence type="ECO:0000256" key="2">
    <source>
        <dbReference type="ARBA" id="ARBA00023015"/>
    </source>
</evidence>
<gene>
    <name evidence="6" type="ORF">AB986_08030</name>
</gene>
<evidence type="ECO:0000259" key="5">
    <source>
        <dbReference type="PROSITE" id="PS50931"/>
    </source>
</evidence>
<name>A0A0J6D1D9_9BACL</name>
<dbReference type="GO" id="GO:0003677">
    <property type="term" value="F:DNA binding"/>
    <property type="evidence" value="ECO:0007669"/>
    <property type="project" value="UniProtKB-KW"/>
</dbReference>
<evidence type="ECO:0000313" key="7">
    <source>
        <dbReference type="Proteomes" id="UP000035996"/>
    </source>
</evidence>
<keyword evidence="4" id="KW-0804">Transcription</keyword>
<dbReference type="Proteomes" id="UP000035996">
    <property type="component" value="Unassembled WGS sequence"/>
</dbReference>
<protein>
    <recommendedName>
        <fullName evidence="5">HTH lysR-type domain-containing protein</fullName>
    </recommendedName>
</protein>
<dbReference type="Pfam" id="PF03466">
    <property type="entry name" value="LysR_substrate"/>
    <property type="match status" value="1"/>
</dbReference>
<dbReference type="AlphaFoldDB" id="A0A0J6D1D9"/>
<dbReference type="STRING" id="157733.AB986_08030"/>
<dbReference type="PROSITE" id="PS50931">
    <property type="entry name" value="HTH_LYSR"/>
    <property type="match status" value="1"/>
</dbReference>
<dbReference type="InterPro" id="IPR036390">
    <property type="entry name" value="WH_DNA-bd_sf"/>
</dbReference>
<evidence type="ECO:0000256" key="3">
    <source>
        <dbReference type="ARBA" id="ARBA00023125"/>
    </source>
</evidence>
<dbReference type="Gene3D" id="1.10.10.10">
    <property type="entry name" value="Winged helix-like DNA-binding domain superfamily/Winged helix DNA-binding domain"/>
    <property type="match status" value="1"/>
</dbReference>
<organism evidence="6 7">
    <name type="scientific">Guptibacillus hwajinpoensis</name>
    <dbReference type="NCBI Taxonomy" id="208199"/>
    <lineage>
        <taxon>Bacteria</taxon>
        <taxon>Bacillati</taxon>
        <taxon>Bacillota</taxon>
        <taxon>Bacilli</taxon>
        <taxon>Bacillales</taxon>
        <taxon>Guptibacillaceae</taxon>
        <taxon>Guptibacillus</taxon>
    </lineage>
</organism>
<dbReference type="SUPFAM" id="SSF53850">
    <property type="entry name" value="Periplasmic binding protein-like II"/>
    <property type="match status" value="1"/>
</dbReference>
<dbReference type="PANTHER" id="PTHR30346:SF0">
    <property type="entry name" value="HCA OPERON TRANSCRIPTIONAL ACTIVATOR HCAR"/>
    <property type="match status" value="1"/>
</dbReference>
<dbReference type="PRINTS" id="PR00039">
    <property type="entry name" value="HTHLYSR"/>
</dbReference>
<reference evidence="6" key="1">
    <citation type="submission" date="2015-06" db="EMBL/GenBank/DDBJ databases">
        <authorList>
            <person name="Liu B."/>
            <person name="Wang J."/>
            <person name="Zhu Y."/>
            <person name="Liu G."/>
            <person name="Chen Q."/>
            <person name="Zheng C."/>
            <person name="Che J."/>
            <person name="Ge C."/>
            <person name="Shi H."/>
            <person name="Pan Z."/>
            <person name="Liu X."/>
        </authorList>
    </citation>
    <scope>NUCLEOTIDE SEQUENCE [LARGE SCALE GENOMIC DNA]</scope>
    <source>
        <strain evidence="6">DSM 16346</strain>
    </source>
</reference>
<dbReference type="SUPFAM" id="SSF46785">
    <property type="entry name" value="Winged helix' DNA-binding domain"/>
    <property type="match status" value="1"/>
</dbReference>
<evidence type="ECO:0000256" key="4">
    <source>
        <dbReference type="ARBA" id="ARBA00023163"/>
    </source>
</evidence>
<feature type="domain" description="HTH lysR-type" evidence="5">
    <location>
        <begin position="7"/>
        <end position="64"/>
    </location>
</feature>
<keyword evidence="7" id="KW-1185">Reference proteome</keyword>
<dbReference type="PATRIC" id="fig|157733.3.peg.3882"/>
<dbReference type="GO" id="GO:0032993">
    <property type="term" value="C:protein-DNA complex"/>
    <property type="evidence" value="ECO:0007669"/>
    <property type="project" value="TreeGrafter"/>
</dbReference>
<dbReference type="InterPro" id="IPR000847">
    <property type="entry name" value="LysR_HTH_N"/>
</dbReference>
<evidence type="ECO:0000313" key="6">
    <source>
        <dbReference type="EMBL" id="KMM39165.1"/>
    </source>
</evidence>